<keyword evidence="1" id="KW-0808">Transferase</keyword>
<gene>
    <name evidence="1" type="primary">jockeypol_57</name>
    <name evidence="1" type="ORF">CEXT_30171</name>
</gene>
<keyword evidence="1" id="KW-0695">RNA-directed DNA polymerase</keyword>
<dbReference type="Gene3D" id="3.60.10.10">
    <property type="entry name" value="Endonuclease/exonuclease/phosphatase"/>
    <property type="match status" value="1"/>
</dbReference>
<name>A0AAV4WTN0_CAEEX</name>
<proteinExistence type="predicted"/>
<reference evidence="1 2" key="1">
    <citation type="submission" date="2021-06" db="EMBL/GenBank/DDBJ databases">
        <title>Caerostris extrusa draft genome.</title>
        <authorList>
            <person name="Kono N."/>
            <person name="Arakawa K."/>
        </authorList>
    </citation>
    <scope>NUCLEOTIDE SEQUENCE [LARGE SCALE GENOMIC DNA]</scope>
</reference>
<dbReference type="SUPFAM" id="SSF56672">
    <property type="entry name" value="DNA/RNA polymerases"/>
    <property type="match status" value="1"/>
</dbReference>
<dbReference type="AlphaFoldDB" id="A0AAV4WTN0"/>
<organism evidence="1 2">
    <name type="scientific">Caerostris extrusa</name>
    <name type="common">Bark spider</name>
    <name type="synonym">Caerostris bankana</name>
    <dbReference type="NCBI Taxonomy" id="172846"/>
    <lineage>
        <taxon>Eukaryota</taxon>
        <taxon>Metazoa</taxon>
        <taxon>Ecdysozoa</taxon>
        <taxon>Arthropoda</taxon>
        <taxon>Chelicerata</taxon>
        <taxon>Arachnida</taxon>
        <taxon>Araneae</taxon>
        <taxon>Araneomorphae</taxon>
        <taxon>Entelegynae</taxon>
        <taxon>Araneoidea</taxon>
        <taxon>Araneidae</taxon>
        <taxon>Caerostris</taxon>
    </lineage>
</organism>
<dbReference type="InterPro" id="IPR036691">
    <property type="entry name" value="Endo/exonu/phosph_ase_sf"/>
</dbReference>
<dbReference type="Proteomes" id="UP001054945">
    <property type="component" value="Unassembled WGS sequence"/>
</dbReference>
<protein>
    <submittedName>
        <fullName evidence="1">RNA-directed DNA polymerase from mobile element jockey</fullName>
    </submittedName>
</protein>
<dbReference type="PANTHER" id="PTHR33395:SF22">
    <property type="entry name" value="REVERSE TRANSCRIPTASE DOMAIN-CONTAINING PROTEIN"/>
    <property type="match status" value="1"/>
</dbReference>
<dbReference type="EMBL" id="BPLR01016623">
    <property type="protein sequence ID" value="GIY85184.1"/>
    <property type="molecule type" value="Genomic_DNA"/>
</dbReference>
<keyword evidence="1" id="KW-0548">Nucleotidyltransferase</keyword>
<evidence type="ECO:0000313" key="1">
    <source>
        <dbReference type="EMBL" id="GIY85184.1"/>
    </source>
</evidence>
<sequence length="467" mass="52876">MDQLHLNVRNTASSVELDKQGRERDLGRGFRSKSYSLPKCRKIRKLRILQCNINGLCTSSSRVKLDKILELASKHHVPIIALQETKLHKRHRLRVKGYNIVRQDRSSNGGGGLMSLIRDVNFQGIDRITSRGKPKTRQNTTTGENTNSIIGINGTPAVNDKEAADALGNNYSEERKLALGRENKKTGRATRKLIRSCRVPASNELFNDPITSSELLYAIQQLNFKKSAGPDGIHGEFIVNLGSCATKRLLHIFNLSWKLGRLPRQWKTAIVVPIRKPNKDAGSMGSYRPIALTCTTCKLMERIILRRITFHLMNRNMLPQEQYGFRKDIVQSTKYSTLSNGAARIITGLRHSCPNDIACYEADLQTPLLEKRNKYGEDSPLGLIWKQGLTDIEAEPSVPFNLLTPTTVFSNVTFNEDLKVKFIKHEEHPELLRQLALEIINNISPRPWLFTLMEANLTMEEQVAEFL</sequence>
<keyword evidence="2" id="KW-1185">Reference proteome</keyword>
<dbReference type="InterPro" id="IPR043502">
    <property type="entry name" value="DNA/RNA_pol_sf"/>
</dbReference>
<dbReference type="PANTHER" id="PTHR33395">
    <property type="entry name" value="TRANSCRIPTASE, PUTATIVE-RELATED-RELATED"/>
    <property type="match status" value="1"/>
</dbReference>
<evidence type="ECO:0000313" key="2">
    <source>
        <dbReference type="Proteomes" id="UP001054945"/>
    </source>
</evidence>
<dbReference type="GO" id="GO:0003964">
    <property type="term" value="F:RNA-directed DNA polymerase activity"/>
    <property type="evidence" value="ECO:0007669"/>
    <property type="project" value="UniProtKB-KW"/>
</dbReference>
<comment type="caution">
    <text evidence="1">The sequence shown here is derived from an EMBL/GenBank/DDBJ whole genome shotgun (WGS) entry which is preliminary data.</text>
</comment>
<accession>A0AAV4WTN0</accession>
<dbReference type="SUPFAM" id="SSF56219">
    <property type="entry name" value="DNase I-like"/>
    <property type="match status" value="1"/>
</dbReference>